<comment type="caution">
    <text evidence="1">The sequence shown here is derived from an EMBL/GenBank/DDBJ whole genome shotgun (WGS) entry which is preliminary data.</text>
</comment>
<reference evidence="1 2" key="1">
    <citation type="submission" date="2018-08" db="EMBL/GenBank/DDBJ databases">
        <title>Aphanomyces genome sequencing and annotation.</title>
        <authorList>
            <person name="Minardi D."/>
            <person name="Oidtmann B."/>
            <person name="Van Der Giezen M."/>
            <person name="Studholme D.J."/>
        </authorList>
    </citation>
    <scope>NUCLEOTIDE SEQUENCE [LARGE SCALE GENOMIC DNA]</scope>
    <source>
        <strain evidence="1 2">Kv</strain>
    </source>
</reference>
<evidence type="ECO:0000313" key="2">
    <source>
        <dbReference type="Proteomes" id="UP000265427"/>
    </source>
</evidence>
<dbReference type="InterPro" id="IPR009836">
    <property type="entry name" value="GRDP-like"/>
</dbReference>
<dbReference type="Pfam" id="PF07173">
    <property type="entry name" value="GRDP-like"/>
    <property type="match status" value="1"/>
</dbReference>
<organism evidence="1 2">
    <name type="scientific">Aphanomyces astaci</name>
    <name type="common">Crayfish plague agent</name>
    <dbReference type="NCBI Taxonomy" id="112090"/>
    <lineage>
        <taxon>Eukaryota</taxon>
        <taxon>Sar</taxon>
        <taxon>Stramenopiles</taxon>
        <taxon>Oomycota</taxon>
        <taxon>Saprolegniomycetes</taxon>
        <taxon>Saprolegniales</taxon>
        <taxon>Verrucalvaceae</taxon>
        <taxon>Aphanomyces</taxon>
    </lineage>
</organism>
<gene>
    <name evidence="1" type="ORF">DYB36_004808</name>
</gene>
<dbReference type="EMBL" id="QUSZ01006820">
    <property type="protein sequence ID" value="RHY04463.1"/>
    <property type="molecule type" value="Genomic_DNA"/>
</dbReference>
<dbReference type="VEuPathDB" id="FungiDB:H257_13957"/>
<name>A0A397A9H2_APHAT</name>
<dbReference type="AlphaFoldDB" id="A0A397A9H2"/>
<dbReference type="Proteomes" id="UP000265427">
    <property type="component" value="Unassembled WGS sequence"/>
</dbReference>
<proteinExistence type="predicted"/>
<evidence type="ECO:0000313" key="1">
    <source>
        <dbReference type="EMBL" id="RHY04463.1"/>
    </source>
</evidence>
<accession>A0A397A9H2</accession>
<sequence>MIKRTTSHTTATTTGLPAEEVYVVDFRVQITHTLRRDTKFVPPALWTWMQVTVSSGSVQLTSTIDAQVVATIPVATCSLTSLDNHFYILCRKGLYTIHVYCPSKTVWTKFVDVLTLASSSVKWSVPSSNKWADLVQVAASIVETADANHHLPPFPMVHTSSVTVADVQSHLAAMKAMYELKCTLSAQDLYETLVDLEYAYVELGVDNNFAHMVHQLHPKAYMAQKGGDLYRQQASSLQPSLKTILHTCPHDNCDMVLTSSQRLRVHMHHGTVSCTRCFGRVSMDTFKLAKFVQRYTSCEVEAPMALNDKVTIVMPRLPIDGSIPTYLQELKTLMVRSKVSYSAMKAIQTAVDTYLKPDQPSMGWMELDLVHAMARQLEFVEKVCTNYTYWSQPVVVAASVVRYHQFMHIMAAKPSNVTCLVPTMDIDLVWHAHQCNPVAYRTFCNRVAGKLIDHDDTIPATALARGYADTFSLWSKTFHGEKYSSFPPQVPTTRAASAVPSSTWKKSKMKDKRYVLKVSTPTLLMWWALPPPLPPTSEGDTPHDYRVPSFHSRFVGVDEFVADLLLYNTTTASASFVQVGEQDTITQMTFQVESRG</sequence>
<dbReference type="PANTHER" id="PTHR34365">
    <property type="entry name" value="ENOLASE (DUF1399)"/>
    <property type="match status" value="1"/>
</dbReference>
<dbReference type="PANTHER" id="PTHR34365:SF7">
    <property type="entry name" value="GLYCINE-RICH DOMAIN-CONTAINING PROTEIN 1"/>
    <property type="match status" value="1"/>
</dbReference>
<protein>
    <submittedName>
        <fullName evidence="1">Uncharacterized protein</fullName>
    </submittedName>
</protein>